<feature type="region of interest" description="Disordered" evidence="2">
    <location>
        <begin position="469"/>
        <end position="495"/>
    </location>
</feature>
<dbReference type="PROSITE" id="PS50174">
    <property type="entry name" value="G_PATCH"/>
    <property type="match status" value="1"/>
</dbReference>
<feature type="domain" description="G-patch" evidence="4">
    <location>
        <begin position="494"/>
        <end position="540"/>
    </location>
</feature>
<dbReference type="CDD" id="cd22686">
    <property type="entry name" value="FHA_AGGF1"/>
    <property type="match status" value="1"/>
</dbReference>
<evidence type="ECO:0000313" key="6">
    <source>
        <dbReference type="Proteomes" id="UP000694388"/>
    </source>
</evidence>
<dbReference type="PROSITE" id="PS50006">
    <property type="entry name" value="FHA_DOMAIN"/>
    <property type="match status" value="1"/>
</dbReference>
<sequence>MDAEESSETANGKGISLPPDAVEDIALQETIVPTGIAEGGLCEYENLSCDAQTSIYVYKMHIQQMKHQMQELVEQYENAQAINAKLYEQVDELGRQLAELQQKRAPVVDASVQTEDWSLTLEYAQNNQVQVQQGSVPAQPDEQGRGILNAPEESIADSLRAAAEDAMQQTGFVYDENTGFYYDYNTGYYYDSDPDCDGSGKKCEQKRGRNSIFGKKTPSKKRKERYTASLSSDDETDNSTNSEPEEGELTDSETGGRKGMSSGASSESDEKEEAEEQENWPPCIRVIVVRSPVLEVGTLFIITSDRPATVGREKEMDHAIRIPEIGVSKLHAKVEFKPDLQAYVIFDQGSQNGTVINGARMQQDKDAESEPHVLSHGDELRFGETVLSFHIHPDAETCVGCEPGQVLAHLRLRPNNANTGKAFTKEDKEKVRREEMKQMKAKYGLQNCPYKELETLLKKKKYKNRAGIRRRDIGSDNPFQKDDAPASMHEEIGEKNKGRKLLEKMGWKKGEKLGKGSKGLIEPIKVQLRSKNAGLGTGGASLALDSDIVGSGGSEERRRQNWERARQRYEADCGAAADQHSKGLV</sequence>
<dbReference type="InterPro" id="IPR000467">
    <property type="entry name" value="G_patch_dom"/>
</dbReference>
<feature type="compositionally biased region" description="Basic and acidic residues" evidence="2">
    <location>
        <begin position="198"/>
        <end position="207"/>
    </location>
</feature>
<feature type="compositionally biased region" description="Acidic residues" evidence="2">
    <location>
        <begin position="232"/>
        <end position="251"/>
    </location>
</feature>
<dbReference type="Ensembl" id="ENSEBUT00000008493.1">
    <property type="protein sequence ID" value="ENSEBUP00000008001.1"/>
    <property type="gene ID" value="ENSEBUG00000005188.1"/>
</dbReference>
<feature type="region of interest" description="Disordered" evidence="2">
    <location>
        <begin position="539"/>
        <end position="563"/>
    </location>
</feature>
<dbReference type="Pfam" id="PF01585">
    <property type="entry name" value="G-patch"/>
    <property type="match status" value="1"/>
</dbReference>
<dbReference type="InterPro" id="IPR000253">
    <property type="entry name" value="FHA_dom"/>
</dbReference>
<name>A0A8C4WNV9_EPTBU</name>
<dbReference type="Pfam" id="PF17780">
    <property type="entry name" value="OCRE"/>
    <property type="match status" value="1"/>
</dbReference>
<reference evidence="5" key="1">
    <citation type="submission" date="2025-05" db="UniProtKB">
        <authorList>
            <consortium name="Ensembl"/>
        </authorList>
    </citation>
    <scope>IDENTIFICATION</scope>
</reference>
<dbReference type="SMART" id="SM00443">
    <property type="entry name" value="G_patch"/>
    <property type="match status" value="1"/>
</dbReference>
<keyword evidence="6" id="KW-1185">Reference proteome</keyword>
<dbReference type="SUPFAM" id="SSF49879">
    <property type="entry name" value="SMAD/FHA domain"/>
    <property type="match status" value="1"/>
</dbReference>
<dbReference type="PANTHER" id="PTHR23106">
    <property type="entry name" value="ANGIOGENIC FACTOR WITH G PATCH AND FHA DOMAINS 1"/>
    <property type="match status" value="1"/>
</dbReference>
<feature type="coiled-coil region" evidence="1">
    <location>
        <begin position="62"/>
        <end position="103"/>
    </location>
</feature>
<dbReference type="GeneTree" id="ENSGT00730000111121"/>
<accession>A0A8C4WNV9</accession>
<dbReference type="Gene3D" id="2.60.200.20">
    <property type="match status" value="1"/>
</dbReference>
<dbReference type="PANTHER" id="PTHR23106:SF24">
    <property type="entry name" value="ANGIOGENIC FACTOR WITH G PATCH AND FHA DOMAINS 1"/>
    <property type="match status" value="1"/>
</dbReference>
<proteinExistence type="predicted"/>
<dbReference type="InterPro" id="IPR008984">
    <property type="entry name" value="SMAD_FHA_dom_sf"/>
</dbReference>
<dbReference type="Pfam" id="PF00498">
    <property type="entry name" value="FHA"/>
    <property type="match status" value="1"/>
</dbReference>
<dbReference type="InterPro" id="IPR053027">
    <property type="entry name" value="AGGF1"/>
</dbReference>
<evidence type="ECO:0000313" key="5">
    <source>
        <dbReference type="Ensembl" id="ENSEBUP00000007985.1"/>
    </source>
</evidence>
<keyword evidence="1" id="KW-0175">Coiled coil</keyword>
<feature type="compositionally biased region" description="Acidic residues" evidence="2">
    <location>
        <begin position="267"/>
        <end position="278"/>
    </location>
</feature>
<feature type="compositionally biased region" description="Basic and acidic residues" evidence="2">
    <location>
        <begin position="554"/>
        <end position="563"/>
    </location>
</feature>
<dbReference type="OMA" id="QLHKTHA"/>
<organism evidence="5 6">
    <name type="scientific">Eptatretus burgeri</name>
    <name type="common">Inshore hagfish</name>
    <dbReference type="NCBI Taxonomy" id="7764"/>
    <lineage>
        <taxon>Eukaryota</taxon>
        <taxon>Metazoa</taxon>
        <taxon>Chordata</taxon>
        <taxon>Craniata</taxon>
        <taxon>Vertebrata</taxon>
        <taxon>Cyclostomata</taxon>
        <taxon>Myxini</taxon>
        <taxon>Myxiniformes</taxon>
        <taxon>Myxinidae</taxon>
        <taxon>Eptatretinae</taxon>
        <taxon>Eptatretus</taxon>
    </lineage>
</organism>
<dbReference type="SMART" id="SM00240">
    <property type="entry name" value="FHA"/>
    <property type="match status" value="1"/>
</dbReference>
<dbReference type="Proteomes" id="UP000694388">
    <property type="component" value="Unplaced"/>
</dbReference>
<evidence type="ECO:0000256" key="1">
    <source>
        <dbReference type="SAM" id="Coils"/>
    </source>
</evidence>
<dbReference type="GO" id="GO:0003676">
    <property type="term" value="F:nucleic acid binding"/>
    <property type="evidence" value="ECO:0007669"/>
    <property type="project" value="InterPro"/>
</dbReference>
<evidence type="ECO:0000259" key="4">
    <source>
        <dbReference type="PROSITE" id="PS50174"/>
    </source>
</evidence>
<feature type="region of interest" description="Disordered" evidence="2">
    <location>
        <begin position="196"/>
        <end position="279"/>
    </location>
</feature>
<evidence type="ECO:0000256" key="2">
    <source>
        <dbReference type="SAM" id="MobiDB-lite"/>
    </source>
</evidence>
<dbReference type="AlphaFoldDB" id="A0A8C4WNV9"/>
<protein>
    <submittedName>
        <fullName evidence="5">Angiogenic factor with G patch and FHA domains 1</fullName>
    </submittedName>
</protein>
<evidence type="ECO:0000259" key="3">
    <source>
        <dbReference type="PROSITE" id="PS50006"/>
    </source>
</evidence>
<dbReference type="Ensembl" id="ENSEBUT00000008477.1">
    <property type="protein sequence ID" value="ENSEBUP00000007985.1"/>
    <property type="gene ID" value="ENSEBUG00000005188.1"/>
</dbReference>
<dbReference type="InterPro" id="IPR041591">
    <property type="entry name" value="OCRE"/>
</dbReference>
<feature type="domain" description="FHA" evidence="3">
    <location>
        <begin position="308"/>
        <end position="361"/>
    </location>
</feature>